<dbReference type="Proteomes" id="UP000422736">
    <property type="component" value="Chromosome 1"/>
</dbReference>
<accession>A0ABX6ENI2</accession>
<evidence type="ECO:0000313" key="3">
    <source>
        <dbReference type="EMBL" id="QGN13774.1"/>
    </source>
</evidence>
<protein>
    <submittedName>
        <fullName evidence="3">Mitotic check point protein BFA1</fullName>
    </submittedName>
</protein>
<dbReference type="PANTHER" id="PTHR35140">
    <property type="entry name" value="MITOTIC CHECK POINT PROTEIN BFA1"/>
    <property type="match status" value="1"/>
</dbReference>
<feature type="compositionally biased region" description="Low complexity" evidence="2">
    <location>
        <begin position="411"/>
        <end position="450"/>
    </location>
</feature>
<keyword evidence="4" id="KW-1185">Reference proteome</keyword>
<gene>
    <name evidence="3" type="primary">BFA1</name>
    <name evidence="3" type="ORF">FIM1_419</name>
</gene>
<dbReference type="PANTHER" id="PTHR35140:SF1">
    <property type="entry name" value="MITOTIC CHECK POINT PROTEIN BFA1"/>
    <property type="match status" value="1"/>
</dbReference>
<evidence type="ECO:0000256" key="1">
    <source>
        <dbReference type="SAM" id="Coils"/>
    </source>
</evidence>
<dbReference type="InterPro" id="IPR034586">
    <property type="entry name" value="Bfa1/Byr4"/>
</dbReference>
<feature type="compositionally biased region" description="Polar residues" evidence="2">
    <location>
        <begin position="51"/>
        <end position="62"/>
    </location>
</feature>
<feature type="coiled-coil region" evidence="1">
    <location>
        <begin position="89"/>
        <end position="116"/>
    </location>
</feature>
<name>A0ABX6ENI2_KLUMA</name>
<feature type="compositionally biased region" description="Low complexity" evidence="2">
    <location>
        <begin position="580"/>
        <end position="591"/>
    </location>
</feature>
<feature type="compositionally biased region" description="Low complexity" evidence="2">
    <location>
        <begin position="118"/>
        <end position="133"/>
    </location>
</feature>
<reference evidence="3 4" key="1">
    <citation type="submission" date="2016-03" db="EMBL/GenBank/DDBJ databases">
        <title>How can Kluyveromyces marxianus grow so fast - potential evolutionary course in Saccharomyces Complex revealed by comparative genomics.</title>
        <authorList>
            <person name="Mo W."/>
            <person name="Lu W."/>
            <person name="Yang X."/>
            <person name="Qi J."/>
            <person name="Lv H."/>
        </authorList>
    </citation>
    <scope>NUCLEOTIDE SEQUENCE [LARGE SCALE GENOMIC DNA]</scope>
    <source>
        <strain evidence="3 4">FIM1</strain>
    </source>
</reference>
<proteinExistence type="predicted"/>
<evidence type="ECO:0000256" key="2">
    <source>
        <dbReference type="SAM" id="MobiDB-lite"/>
    </source>
</evidence>
<feature type="compositionally biased region" description="Acidic residues" evidence="2">
    <location>
        <begin position="207"/>
        <end position="221"/>
    </location>
</feature>
<feature type="region of interest" description="Disordered" evidence="2">
    <location>
        <begin position="207"/>
        <end position="229"/>
    </location>
</feature>
<keyword evidence="1" id="KW-0175">Coiled coil</keyword>
<feature type="region of interest" description="Disordered" evidence="2">
    <location>
        <begin position="580"/>
        <end position="605"/>
    </location>
</feature>
<feature type="region of interest" description="Disordered" evidence="2">
    <location>
        <begin position="405"/>
        <end position="454"/>
    </location>
</feature>
<evidence type="ECO:0000313" key="4">
    <source>
        <dbReference type="Proteomes" id="UP000422736"/>
    </source>
</evidence>
<feature type="compositionally biased region" description="Polar residues" evidence="2">
    <location>
        <begin position="596"/>
        <end position="605"/>
    </location>
</feature>
<organism evidence="3 4">
    <name type="scientific">Kluyveromyces marxianus</name>
    <name type="common">Yeast</name>
    <name type="synonym">Candida kefyr</name>
    <dbReference type="NCBI Taxonomy" id="4911"/>
    <lineage>
        <taxon>Eukaryota</taxon>
        <taxon>Fungi</taxon>
        <taxon>Dikarya</taxon>
        <taxon>Ascomycota</taxon>
        <taxon>Saccharomycotina</taxon>
        <taxon>Saccharomycetes</taxon>
        <taxon>Saccharomycetales</taxon>
        <taxon>Saccharomycetaceae</taxon>
        <taxon>Kluyveromyces</taxon>
    </lineage>
</organism>
<dbReference type="EMBL" id="CP015054">
    <property type="protein sequence ID" value="QGN13774.1"/>
    <property type="molecule type" value="Genomic_DNA"/>
</dbReference>
<feature type="region of interest" description="Disordered" evidence="2">
    <location>
        <begin position="39"/>
        <end position="67"/>
    </location>
</feature>
<feature type="region of interest" description="Disordered" evidence="2">
    <location>
        <begin position="118"/>
        <end position="154"/>
    </location>
</feature>
<sequence length="622" mass="71793">MSIRPVVLDDVGETSFEDVESTFTYKNEDVEVPRLAPNSAVSTTTTETTTFSNEKGYSSHTEPASDFDNDINYNSDFEEYQGGQDVPLSVDERLRENSEQDELEELQEQLEEKLSLNLRPGVQSQNRNSNSSNFPLRNLGAGGRPYAKDSVRQPRSMVDLATKRNENMRRIPNSRSYMNLRPSSRRTLLYKKSMPSMMRFDHQDALIENDGDDDDDDEDDEPRLYVPRSRSSYKDMHLVTDNDEDDADFDNDFEGIDENFRFDTGNNDNMNNDFNEGYPAFNAALRLSPTYYEIEHDDTLLTPQLHKKHKDYEVPLERYRENRNYYMSRSRSGNVNIDPTKRRSTRAKTRLKTIRQEIDLNTPMKRGKMKYNPREKRWDGNEDILRNFENIENVDRKAFIIKTKRSRSPLKRSSSNQVLLPSSSSNNNNNIVSSNSNNNLNSNTNANSNSQHGKVVGKMKFDEKNLRWVRVDGPEEDPFQGISDLPPVLSHSSPSKNVKFQTLNGSNPLRSQSHLPFFRDENGNRYLSSDSTRFHSLTINHATTDPTYQISSKQLEKFYHEENKWSRKVGGWFILGDKTTNNNDNINTNDTHGPSPDQSHTTPNDKSYMYEIRNMVMSSAQN</sequence>